<dbReference type="Proteomes" id="UP000002064">
    <property type="component" value="Chromosome"/>
</dbReference>
<proteinExistence type="predicted"/>
<keyword evidence="2" id="KW-1185">Reference proteome</keyword>
<accession>A0ABN3Z952</accession>
<evidence type="ECO:0000313" key="2">
    <source>
        <dbReference type="Proteomes" id="UP000002064"/>
    </source>
</evidence>
<sequence length="262" mass="29814">MDIGRITGNSWNQYNRGVLRMVKKLILLLVIAFFLSISILSLAFATDLKTSSLNDKKLMINSPQEYESYLIQKANNSNSEEKSAIVNALYKYKSLTRDKQEKFIEIINNKNLMRDVFKAFGESEKETFLGGDIVVNNSIDKLKLDKIDYTITSSSIELTTATYKRWIEVFGITVFETTSWVKYEHDNYSIFSIVGYDHVVSRDLLAPAWSYSWSGKTAWIFGNKAYSTADLTMIDLGIPIQTVQVGVWGDIYNNAGGWVNKL</sequence>
<dbReference type="EMBL" id="CP002032">
    <property type="protein sequence ID" value="ADH61773.1"/>
    <property type="molecule type" value="Genomic_DNA"/>
</dbReference>
<gene>
    <name evidence="1" type="ordered locus">Tmath_2099</name>
</gene>
<organism evidence="1 2">
    <name type="scientific">Thermoanaerobacter mathranii subsp. mathranii (strain DSM 11426 / CCUG 53645 / CIP 108742 / A3)</name>
    <dbReference type="NCBI Taxonomy" id="583358"/>
    <lineage>
        <taxon>Bacteria</taxon>
        <taxon>Bacillati</taxon>
        <taxon>Bacillota</taxon>
        <taxon>Clostridia</taxon>
        <taxon>Thermoanaerobacterales</taxon>
        <taxon>Thermoanaerobacteraceae</taxon>
        <taxon>Thermoanaerobacter</taxon>
    </lineage>
</organism>
<protein>
    <submittedName>
        <fullName evidence="1">Uncharacterized protein</fullName>
    </submittedName>
</protein>
<reference evidence="1 2" key="1">
    <citation type="submission" date="2010-05" db="EMBL/GenBank/DDBJ databases">
        <title>Complete sequence of Thermoanaerobacter mathranii subsp. mathranii mathranii str. A3.</title>
        <authorList>
            <consortium name="US DOE Joint Genome Institute"/>
            <person name="Lucas S."/>
            <person name="Copeland A."/>
            <person name="Lapidus A."/>
            <person name="Cheng J.-F."/>
            <person name="Bruce D."/>
            <person name="Goodwin L."/>
            <person name="Pitluck S."/>
            <person name="Held B."/>
            <person name="Detter J.C."/>
            <person name="Han C."/>
            <person name="Tapia R."/>
            <person name="Land M."/>
            <person name="Hauser L."/>
            <person name="Kyrpides N."/>
            <person name="Mikhailova N."/>
            <person name="Zhou J."/>
            <person name="Hemme C."/>
            <person name="Woyke T."/>
        </authorList>
    </citation>
    <scope>NUCLEOTIDE SEQUENCE [LARGE SCALE GENOMIC DNA]</scope>
    <source>
        <strain evidence="1 2">A3</strain>
    </source>
</reference>
<name>A0ABN3Z952_THEM3</name>
<evidence type="ECO:0000313" key="1">
    <source>
        <dbReference type="EMBL" id="ADH61773.1"/>
    </source>
</evidence>